<protein>
    <submittedName>
        <fullName evidence="5">Thiol-disulfide isomerase-like thioredoxin</fullName>
    </submittedName>
</protein>
<reference evidence="5 6" key="1">
    <citation type="submission" date="2012-06" db="EMBL/GenBank/DDBJ databases">
        <title>Complete sequence of Sulfurospirillum barnesii SES-3.</title>
        <authorList>
            <consortium name="US DOE Joint Genome Institute"/>
            <person name="Lucas S."/>
            <person name="Han J."/>
            <person name="Lapidus A."/>
            <person name="Cheng J.-F."/>
            <person name="Goodwin L."/>
            <person name="Pitluck S."/>
            <person name="Peters L."/>
            <person name="Ovchinnikova G."/>
            <person name="Lu M."/>
            <person name="Detter J.C."/>
            <person name="Han C."/>
            <person name="Tapia R."/>
            <person name="Land M."/>
            <person name="Hauser L."/>
            <person name="Kyrpides N."/>
            <person name="Ivanova N."/>
            <person name="Pagani I."/>
            <person name="Stolz J."/>
            <person name="Arkin A."/>
            <person name="Dehal P."/>
            <person name="Oremland R."/>
            <person name="Saltikov C."/>
            <person name="Basu P."/>
            <person name="Hollibaugh J."/>
            <person name="Newman D."/>
            <person name="Stolyar S."/>
            <person name="Hazen T."/>
            <person name="Woyke T."/>
        </authorList>
    </citation>
    <scope>NUCLEOTIDE SEQUENCE [LARGE SCALE GENOMIC DNA]</scope>
    <source>
        <strain evidence="6">ATCC 700032 / DSM 10660 / SES-3</strain>
    </source>
</reference>
<gene>
    <name evidence="5" type="ordered locus">Sulba_0938</name>
</gene>
<dbReference type="InterPro" id="IPR013740">
    <property type="entry name" value="Redoxin"/>
</dbReference>
<dbReference type="GO" id="GO:0017004">
    <property type="term" value="P:cytochrome complex assembly"/>
    <property type="evidence" value="ECO:0007669"/>
    <property type="project" value="UniProtKB-KW"/>
</dbReference>
<dbReference type="CDD" id="cd02966">
    <property type="entry name" value="TlpA_like_family"/>
    <property type="match status" value="1"/>
</dbReference>
<evidence type="ECO:0000256" key="3">
    <source>
        <dbReference type="ARBA" id="ARBA00023284"/>
    </source>
</evidence>
<dbReference type="InterPro" id="IPR050553">
    <property type="entry name" value="Thioredoxin_ResA/DsbE_sf"/>
</dbReference>
<dbReference type="SUPFAM" id="SSF52833">
    <property type="entry name" value="Thioredoxin-like"/>
    <property type="match status" value="1"/>
</dbReference>
<dbReference type="RefSeq" id="WP_014769118.1">
    <property type="nucleotide sequence ID" value="NC_018002.1"/>
</dbReference>
<keyword evidence="2" id="KW-0201">Cytochrome c-type biogenesis</keyword>
<dbReference type="PROSITE" id="PS51352">
    <property type="entry name" value="THIOREDOXIN_2"/>
    <property type="match status" value="1"/>
</dbReference>
<dbReference type="GO" id="GO:0016491">
    <property type="term" value="F:oxidoreductase activity"/>
    <property type="evidence" value="ECO:0007669"/>
    <property type="project" value="InterPro"/>
</dbReference>
<dbReference type="PANTHER" id="PTHR42852:SF13">
    <property type="entry name" value="PROTEIN DIPZ"/>
    <property type="match status" value="1"/>
</dbReference>
<keyword evidence="6" id="KW-1185">Reference proteome</keyword>
<dbReference type="Gene3D" id="3.40.30.10">
    <property type="entry name" value="Glutaredoxin"/>
    <property type="match status" value="1"/>
</dbReference>
<evidence type="ECO:0000313" key="6">
    <source>
        <dbReference type="Proteomes" id="UP000006176"/>
    </source>
</evidence>
<evidence type="ECO:0000313" key="5">
    <source>
        <dbReference type="EMBL" id="AFL68239.1"/>
    </source>
</evidence>
<dbReference type="HOGENOM" id="CLU_042529_11_4_7"/>
<dbReference type="Pfam" id="PF08534">
    <property type="entry name" value="Redoxin"/>
    <property type="match status" value="1"/>
</dbReference>
<evidence type="ECO:0000256" key="1">
    <source>
        <dbReference type="ARBA" id="ARBA00004196"/>
    </source>
</evidence>
<dbReference type="InterPro" id="IPR017937">
    <property type="entry name" value="Thioredoxin_CS"/>
</dbReference>
<proteinExistence type="predicted"/>
<accession>I3XWB5</accession>
<dbReference type="PROSITE" id="PS51257">
    <property type="entry name" value="PROKAR_LIPOPROTEIN"/>
    <property type="match status" value="1"/>
</dbReference>
<dbReference type="EMBL" id="CP003333">
    <property type="protein sequence ID" value="AFL68239.1"/>
    <property type="molecule type" value="Genomic_DNA"/>
</dbReference>
<dbReference type="eggNOG" id="COG0526">
    <property type="taxonomic scope" value="Bacteria"/>
</dbReference>
<dbReference type="PATRIC" id="fig|760154.4.peg.939"/>
<organism evidence="5 6">
    <name type="scientific">Sulfurospirillum barnesii (strain ATCC 700032 / DSM 10660 / SES-3)</name>
    <dbReference type="NCBI Taxonomy" id="760154"/>
    <lineage>
        <taxon>Bacteria</taxon>
        <taxon>Pseudomonadati</taxon>
        <taxon>Campylobacterota</taxon>
        <taxon>Epsilonproteobacteria</taxon>
        <taxon>Campylobacterales</taxon>
        <taxon>Sulfurospirillaceae</taxon>
        <taxon>Sulfurospirillum</taxon>
    </lineage>
</organism>
<dbReference type="GO" id="GO:0016853">
    <property type="term" value="F:isomerase activity"/>
    <property type="evidence" value="ECO:0007669"/>
    <property type="project" value="UniProtKB-KW"/>
</dbReference>
<evidence type="ECO:0000256" key="2">
    <source>
        <dbReference type="ARBA" id="ARBA00022748"/>
    </source>
</evidence>
<dbReference type="PANTHER" id="PTHR42852">
    <property type="entry name" value="THIOL:DISULFIDE INTERCHANGE PROTEIN DSBE"/>
    <property type="match status" value="1"/>
</dbReference>
<feature type="domain" description="Thioredoxin" evidence="4">
    <location>
        <begin position="34"/>
        <end position="183"/>
    </location>
</feature>
<keyword evidence="5" id="KW-0413">Isomerase</keyword>
<dbReference type="STRING" id="760154.Sulba_0938"/>
<dbReference type="Proteomes" id="UP000006176">
    <property type="component" value="Chromosome"/>
</dbReference>
<dbReference type="InterPro" id="IPR013766">
    <property type="entry name" value="Thioredoxin_domain"/>
</dbReference>
<evidence type="ECO:0000259" key="4">
    <source>
        <dbReference type="PROSITE" id="PS51352"/>
    </source>
</evidence>
<dbReference type="GO" id="GO:0030313">
    <property type="term" value="C:cell envelope"/>
    <property type="evidence" value="ECO:0007669"/>
    <property type="project" value="UniProtKB-SubCell"/>
</dbReference>
<comment type="subcellular location">
    <subcellularLocation>
        <location evidence="1">Cell envelope</location>
    </subcellularLocation>
</comment>
<dbReference type="AlphaFoldDB" id="I3XWB5"/>
<dbReference type="OrthoDB" id="9813820at2"/>
<dbReference type="PROSITE" id="PS00194">
    <property type="entry name" value="THIOREDOXIN_1"/>
    <property type="match status" value="1"/>
</dbReference>
<name>I3XWB5_SULBS</name>
<sequence length="183" mass="21130">MKFWLTLFVSCSILFFQGCSSDKKRKDEDKNMSSPQTLKREKITLQDVYGKSIQANPTEKGFTFSGFENKVVLVNFFTTWCPPCKAEIPHLINLQEKYKEHFVIISVLLEENKSNEEIQSFIKFNAINYIITNGPENFEFAKNVGGVKNIPFMFLYDRNGNYSTHYVGAIPEEMIDADIKKVL</sequence>
<dbReference type="KEGG" id="sba:Sulba_0938"/>
<keyword evidence="3" id="KW-0676">Redox-active center</keyword>
<dbReference type="InterPro" id="IPR036249">
    <property type="entry name" value="Thioredoxin-like_sf"/>
</dbReference>